<feature type="transmembrane region" description="Helical" evidence="9">
    <location>
        <begin position="95"/>
        <end position="124"/>
    </location>
</feature>
<evidence type="ECO:0000256" key="2">
    <source>
        <dbReference type="ARBA" id="ARBA00010065"/>
    </source>
</evidence>
<evidence type="ECO:0000313" key="11">
    <source>
        <dbReference type="EMBL" id="TCU98445.1"/>
    </source>
</evidence>
<name>A0A4R3V137_9BURK</name>
<keyword evidence="7 9" id="KW-0472">Membrane</keyword>
<keyword evidence="11" id="KW-0449">Lipoprotein</keyword>
<dbReference type="GO" id="GO:0016410">
    <property type="term" value="F:N-acyltransferase activity"/>
    <property type="evidence" value="ECO:0007669"/>
    <property type="project" value="UniProtKB-UniRule"/>
</dbReference>
<dbReference type="RefSeq" id="WP_132477109.1">
    <property type="nucleotide sequence ID" value="NZ_SMBX01000005.1"/>
</dbReference>
<feature type="domain" description="CN hydrolase" evidence="10">
    <location>
        <begin position="259"/>
        <end position="520"/>
    </location>
</feature>
<feature type="transmembrane region" description="Helical" evidence="9">
    <location>
        <begin position="12"/>
        <end position="31"/>
    </location>
</feature>
<evidence type="ECO:0000256" key="7">
    <source>
        <dbReference type="ARBA" id="ARBA00023136"/>
    </source>
</evidence>
<dbReference type="InterPro" id="IPR045378">
    <property type="entry name" value="LNT_N"/>
</dbReference>
<comment type="function">
    <text evidence="9">Catalyzes the phospholipid dependent N-acylation of the N-terminal cysteine of apolipoprotein, the last step in lipoprotein maturation.</text>
</comment>
<dbReference type="NCBIfam" id="TIGR00546">
    <property type="entry name" value="lnt"/>
    <property type="match status" value="1"/>
</dbReference>
<feature type="transmembrane region" description="Helical" evidence="9">
    <location>
        <begin position="184"/>
        <end position="213"/>
    </location>
</feature>
<dbReference type="PANTHER" id="PTHR38686">
    <property type="entry name" value="APOLIPOPROTEIN N-ACYLTRANSFERASE"/>
    <property type="match status" value="1"/>
</dbReference>
<sequence length="562" mass="61187">MRRNPSGTLSPSVQRTGLLLLAGLIHTLAFAPGPLPAWALPFVQLLTLSVLCIHVWRSAGPRQAAWSGFAFGLGNFALGLYWLHTSMHVYGGMPWALAAVAVLLLAAFEALFIAGASALAYWLGRSSHIAPSPERPQSPGRLRRLALFLPPLLWACAWTAAEWLRGTLFTGFPWLNIGYAHVDGYLAGWAPVLGTYGVAWLAAYSAGALAALYLQSDGKDARNGLPPFALAALLGIGGLLLAQVRWYSDHGEPMVVRLVQGNIPQSQKFDPLLIQQGMNTYHHLASLPPRQESHVPDLIVLPETVIPMPQDRLPAEQWQRWLDIAAASDATLMLGVPLHDRSQGIDRYTNSVIAFDGGSTPDELQQGQTAMRYDKHHLVPFGEFIPPGFRWFVETMQIPLGDFARGELRQELFPIKGQVVAPNICYEDVFGEEILHAVRPSETLGPGASLLINLSNLAWFGDSWALRQHLQIARMRSLETARPMLRATNTGATAVIAPDGAVRMALPAMTPGVIDAEVQGTQGLTPYVRAGNLPILLLSWGVLAALLARRLRARSRQGAPFS</sequence>
<protein>
    <recommendedName>
        <fullName evidence="9">Apolipoprotein N-acyltransferase</fullName>
        <shortName evidence="9">ALP N-acyltransferase</shortName>
        <ecNumber evidence="9">2.3.1.269</ecNumber>
    </recommendedName>
</protein>
<reference evidence="11 12" key="1">
    <citation type="submission" date="2019-03" db="EMBL/GenBank/DDBJ databases">
        <title>Genomic Encyclopedia of Type Strains, Phase IV (KMG-IV): sequencing the most valuable type-strain genomes for metagenomic binning, comparative biology and taxonomic classification.</title>
        <authorList>
            <person name="Goeker M."/>
        </authorList>
    </citation>
    <scope>NUCLEOTIDE SEQUENCE [LARGE SCALE GENOMIC DNA]</scope>
    <source>
        <strain evidence="11 12">DSM 100048</strain>
    </source>
</reference>
<comment type="caution">
    <text evidence="11">The sequence shown here is derived from an EMBL/GenBank/DDBJ whole genome shotgun (WGS) entry which is preliminary data.</text>
</comment>
<feature type="transmembrane region" description="Helical" evidence="9">
    <location>
        <begin position="145"/>
        <end position="164"/>
    </location>
</feature>
<comment type="pathway">
    <text evidence="9">Protein modification; lipoprotein biosynthesis (N-acyl transfer).</text>
</comment>
<keyword evidence="5 9" id="KW-0812">Transmembrane</keyword>
<dbReference type="EMBL" id="SMBX01000005">
    <property type="protein sequence ID" value="TCU98445.1"/>
    <property type="molecule type" value="Genomic_DNA"/>
</dbReference>
<dbReference type="EC" id="2.3.1.269" evidence="9"/>
<dbReference type="InterPro" id="IPR003010">
    <property type="entry name" value="C-N_Hydrolase"/>
</dbReference>
<evidence type="ECO:0000256" key="9">
    <source>
        <dbReference type="HAMAP-Rule" id="MF_01148"/>
    </source>
</evidence>
<dbReference type="Pfam" id="PF00795">
    <property type="entry name" value="CN_hydrolase"/>
    <property type="match status" value="1"/>
</dbReference>
<keyword evidence="12" id="KW-1185">Reference proteome</keyword>
<evidence type="ECO:0000313" key="12">
    <source>
        <dbReference type="Proteomes" id="UP000294692"/>
    </source>
</evidence>
<organism evidence="11 12">
    <name type="scientific">Paracandidimonas soli</name>
    <dbReference type="NCBI Taxonomy" id="1917182"/>
    <lineage>
        <taxon>Bacteria</taxon>
        <taxon>Pseudomonadati</taxon>
        <taxon>Pseudomonadota</taxon>
        <taxon>Betaproteobacteria</taxon>
        <taxon>Burkholderiales</taxon>
        <taxon>Alcaligenaceae</taxon>
        <taxon>Paracandidimonas</taxon>
    </lineage>
</organism>
<dbReference type="HAMAP" id="MF_01148">
    <property type="entry name" value="Lnt"/>
    <property type="match status" value="1"/>
</dbReference>
<keyword evidence="4 9" id="KW-0808">Transferase</keyword>
<proteinExistence type="inferred from homology"/>
<comment type="similarity">
    <text evidence="2 9">Belongs to the CN hydrolase family. Apolipoprotein N-acyltransferase subfamily.</text>
</comment>
<evidence type="ECO:0000256" key="5">
    <source>
        <dbReference type="ARBA" id="ARBA00022692"/>
    </source>
</evidence>
<comment type="catalytic activity">
    <reaction evidence="9">
        <text>N-terminal S-1,2-diacyl-sn-glyceryl-L-cysteinyl-[lipoprotein] + a glycerophospholipid = N-acyl-S-1,2-diacyl-sn-glyceryl-L-cysteinyl-[lipoprotein] + a 2-acyl-sn-glycero-3-phospholipid + H(+)</text>
        <dbReference type="Rhea" id="RHEA:48228"/>
        <dbReference type="Rhea" id="RHEA-COMP:14681"/>
        <dbReference type="Rhea" id="RHEA-COMP:14684"/>
        <dbReference type="ChEBI" id="CHEBI:15378"/>
        <dbReference type="ChEBI" id="CHEBI:136912"/>
        <dbReference type="ChEBI" id="CHEBI:140656"/>
        <dbReference type="ChEBI" id="CHEBI:140657"/>
        <dbReference type="ChEBI" id="CHEBI:140660"/>
        <dbReference type="EC" id="2.3.1.269"/>
    </reaction>
</comment>
<evidence type="ECO:0000256" key="3">
    <source>
        <dbReference type="ARBA" id="ARBA00022475"/>
    </source>
</evidence>
<accession>A0A4R3V137</accession>
<evidence type="ECO:0000256" key="4">
    <source>
        <dbReference type="ARBA" id="ARBA00022679"/>
    </source>
</evidence>
<dbReference type="Proteomes" id="UP000294692">
    <property type="component" value="Unassembled WGS sequence"/>
</dbReference>
<dbReference type="PANTHER" id="PTHR38686:SF1">
    <property type="entry name" value="APOLIPOPROTEIN N-ACYLTRANSFERASE"/>
    <property type="match status" value="1"/>
</dbReference>
<dbReference type="OrthoDB" id="9804277at2"/>
<dbReference type="Gene3D" id="3.60.110.10">
    <property type="entry name" value="Carbon-nitrogen hydrolase"/>
    <property type="match status" value="1"/>
</dbReference>
<evidence type="ECO:0000256" key="8">
    <source>
        <dbReference type="ARBA" id="ARBA00023315"/>
    </source>
</evidence>
<comment type="subcellular location">
    <subcellularLocation>
        <location evidence="1 9">Cell membrane</location>
        <topology evidence="1 9">Multi-pass membrane protein</topology>
    </subcellularLocation>
</comment>
<feature type="transmembrane region" description="Helical" evidence="9">
    <location>
        <begin position="225"/>
        <end position="247"/>
    </location>
</feature>
<dbReference type="PROSITE" id="PS50263">
    <property type="entry name" value="CN_HYDROLASE"/>
    <property type="match status" value="1"/>
</dbReference>
<dbReference type="InterPro" id="IPR004563">
    <property type="entry name" value="Apolipo_AcylTrfase"/>
</dbReference>
<gene>
    <name evidence="9" type="primary">lnt</name>
    <name evidence="11" type="ORF">EV686_105145</name>
</gene>
<evidence type="ECO:0000256" key="1">
    <source>
        <dbReference type="ARBA" id="ARBA00004651"/>
    </source>
</evidence>
<keyword evidence="6 9" id="KW-1133">Transmembrane helix</keyword>
<dbReference type="AlphaFoldDB" id="A0A4R3V137"/>
<dbReference type="GO" id="GO:0005886">
    <property type="term" value="C:plasma membrane"/>
    <property type="evidence" value="ECO:0007669"/>
    <property type="project" value="UniProtKB-SubCell"/>
</dbReference>
<dbReference type="Pfam" id="PF20154">
    <property type="entry name" value="LNT_N"/>
    <property type="match status" value="1"/>
</dbReference>
<feature type="transmembrane region" description="Helical" evidence="9">
    <location>
        <begin position="37"/>
        <end position="56"/>
    </location>
</feature>
<dbReference type="UniPathway" id="UPA00666"/>
<keyword evidence="3 9" id="KW-1003">Cell membrane</keyword>
<evidence type="ECO:0000259" key="10">
    <source>
        <dbReference type="PROSITE" id="PS50263"/>
    </source>
</evidence>
<dbReference type="GO" id="GO:0042158">
    <property type="term" value="P:lipoprotein biosynthetic process"/>
    <property type="evidence" value="ECO:0007669"/>
    <property type="project" value="UniProtKB-UniRule"/>
</dbReference>
<dbReference type="InterPro" id="IPR036526">
    <property type="entry name" value="C-N_Hydrolase_sf"/>
</dbReference>
<dbReference type="CDD" id="cd07571">
    <property type="entry name" value="ALP_N-acyl_transferase"/>
    <property type="match status" value="1"/>
</dbReference>
<feature type="transmembrane region" description="Helical" evidence="9">
    <location>
        <begin position="63"/>
        <end position="83"/>
    </location>
</feature>
<keyword evidence="8 9" id="KW-0012">Acyltransferase</keyword>
<evidence type="ECO:0000256" key="6">
    <source>
        <dbReference type="ARBA" id="ARBA00022989"/>
    </source>
</evidence>
<dbReference type="SUPFAM" id="SSF56317">
    <property type="entry name" value="Carbon-nitrogen hydrolase"/>
    <property type="match status" value="1"/>
</dbReference>